<dbReference type="Proteomes" id="UP000277811">
    <property type="component" value="Unassembled WGS sequence"/>
</dbReference>
<dbReference type="InterPro" id="IPR036866">
    <property type="entry name" value="RibonucZ/Hydroxyglut_hydro"/>
</dbReference>
<dbReference type="SUPFAM" id="SSF56281">
    <property type="entry name" value="Metallo-hydrolase/oxidoreductase"/>
    <property type="match status" value="1"/>
</dbReference>
<dbReference type="Pfam" id="PF00753">
    <property type="entry name" value="Lactamase_B"/>
    <property type="match status" value="1"/>
</dbReference>
<evidence type="ECO:0000313" key="3">
    <source>
        <dbReference type="Proteomes" id="UP000277811"/>
    </source>
</evidence>
<dbReference type="AlphaFoldDB" id="A0A498R0I4"/>
<feature type="domain" description="Metallo-beta-lactamase" evidence="1">
    <location>
        <begin position="22"/>
        <end position="227"/>
    </location>
</feature>
<organism evidence="2 3">
    <name type="scientific">Lucifera butyrica</name>
    <dbReference type="NCBI Taxonomy" id="1351585"/>
    <lineage>
        <taxon>Bacteria</taxon>
        <taxon>Bacillati</taxon>
        <taxon>Bacillota</taxon>
        <taxon>Negativicutes</taxon>
        <taxon>Veillonellales</taxon>
        <taxon>Veillonellaceae</taxon>
        <taxon>Lucifera</taxon>
    </lineage>
</organism>
<dbReference type="PANTHER" id="PTHR42951:SF15">
    <property type="entry name" value="METALLO-BETA-LACTAMASE SUPERFAMILY PROTEIN"/>
    <property type="match status" value="1"/>
</dbReference>
<sequence>MKHNLQLKVLKLDANMLNAPMSIYPVLIWDDKEATLIDTGFPGQFEQLRQSIEEAGASWEKIKHIIITHQDWDHIGTIPDILTARDGKVTIYAHIQEKPYLEGKIPYIKMTPERIASRLASLPATIRPQAAALFAKIPTFQVNRTLQDRETIPLHGGLEIIHTPGHTPGHICILVKSLSLLIAGDQLRIEKGTLVGPAPEFTPDMPAALQSMKKLADHPIDQVICYHGGWFGPNASCRIKEIAQEKR</sequence>
<name>A0A498R0I4_9FIRM</name>
<evidence type="ECO:0000313" key="2">
    <source>
        <dbReference type="EMBL" id="VBB05004.1"/>
    </source>
</evidence>
<evidence type="ECO:0000259" key="1">
    <source>
        <dbReference type="SMART" id="SM00849"/>
    </source>
</evidence>
<proteinExistence type="predicted"/>
<dbReference type="SMART" id="SM00849">
    <property type="entry name" value="Lactamase_B"/>
    <property type="match status" value="1"/>
</dbReference>
<keyword evidence="3" id="KW-1185">Reference proteome</keyword>
<accession>A0A498R0I4</accession>
<dbReference type="InterPro" id="IPR050855">
    <property type="entry name" value="NDM-1-like"/>
</dbReference>
<protein>
    <submittedName>
        <fullName evidence="2">Metallo-beta-lactamase</fullName>
    </submittedName>
</protein>
<dbReference type="PANTHER" id="PTHR42951">
    <property type="entry name" value="METALLO-BETA-LACTAMASE DOMAIN-CONTAINING"/>
    <property type="match status" value="1"/>
</dbReference>
<reference evidence="2 3" key="1">
    <citation type="submission" date="2018-06" db="EMBL/GenBank/DDBJ databases">
        <authorList>
            <person name="Strepis N."/>
        </authorList>
    </citation>
    <scope>NUCLEOTIDE SEQUENCE [LARGE SCALE GENOMIC DNA]</scope>
    <source>
        <strain evidence="2">LUCI</strain>
    </source>
</reference>
<dbReference type="Gene3D" id="3.60.15.10">
    <property type="entry name" value="Ribonuclease Z/Hydroxyacylglutathione hydrolase-like"/>
    <property type="match status" value="1"/>
</dbReference>
<dbReference type="EMBL" id="UPPP01000052">
    <property type="protein sequence ID" value="VBB05004.1"/>
    <property type="molecule type" value="Genomic_DNA"/>
</dbReference>
<dbReference type="CDD" id="cd07721">
    <property type="entry name" value="yflN-like_MBL-fold"/>
    <property type="match status" value="1"/>
</dbReference>
<gene>
    <name evidence="2" type="ORF">LUCI_0210</name>
</gene>
<dbReference type="InterPro" id="IPR001279">
    <property type="entry name" value="Metallo-B-lactamas"/>
</dbReference>